<accession>A0A1Y0ERA0</accession>
<gene>
    <name evidence="1" type="ORF">CCO03_16945</name>
</gene>
<name>A0A1Y0ERA0_9BURK</name>
<evidence type="ECO:0000313" key="2">
    <source>
        <dbReference type="Proteomes" id="UP000196138"/>
    </source>
</evidence>
<proteinExistence type="predicted"/>
<dbReference type="AlphaFoldDB" id="A0A1Y0ERA0"/>
<sequence>MSGILAALAGFGNVVYDNDFFLMVQSASSTNAMYLKSNDAVVRGVAAPFSGRVAFHPTAGTAFHIAAGPARYSLDKTTLLTRIGSVGGLYFSFNLENDPGNLTFAGMASGATGFQSWPMNADGSLGALMTKTGVAEVTGTRQIYHLASNQYISVVDSATSTIQQWTTAANLASTVCSNFSYARATYGTVVDVQSSPRGIRAVIFHSLSTKYSFYSRAATGSVWSRLSLTLPSFANTAANQCYGDWSNDGTRFVISGSNASGPALFVYNVSTAEAFTYAMTIQMSAAQGVPNGVDVDMTGRFIAVTTANNTLYVYQRNAAGTAYTLAFTDSVVGTDLKPRFCPRNLD</sequence>
<dbReference type="KEGG" id="cser:CCO03_16945"/>
<dbReference type="Proteomes" id="UP000196138">
    <property type="component" value="Chromosome"/>
</dbReference>
<reference evidence="1 2" key="1">
    <citation type="submission" date="2017-05" db="EMBL/GenBank/DDBJ databases">
        <authorList>
            <person name="Song R."/>
            <person name="Chenine A.L."/>
            <person name="Ruprecht R.M."/>
        </authorList>
    </citation>
    <scope>NUCLEOTIDE SEQUENCE [LARGE SCALE GENOMIC DNA]</scope>
    <source>
        <strain evidence="1 2">DSM 26136</strain>
    </source>
</reference>
<dbReference type="SUPFAM" id="SSF82171">
    <property type="entry name" value="DPP6 N-terminal domain-like"/>
    <property type="match status" value="1"/>
</dbReference>
<protein>
    <submittedName>
        <fullName evidence="1">Uncharacterized protein</fullName>
    </submittedName>
</protein>
<dbReference type="EMBL" id="CP021455">
    <property type="protein sequence ID" value="ARU06133.1"/>
    <property type="molecule type" value="Genomic_DNA"/>
</dbReference>
<keyword evidence="2" id="KW-1185">Reference proteome</keyword>
<dbReference type="RefSeq" id="WP_087282974.1">
    <property type="nucleotide sequence ID" value="NZ_CP021455.1"/>
</dbReference>
<evidence type="ECO:0000313" key="1">
    <source>
        <dbReference type="EMBL" id="ARU06133.1"/>
    </source>
</evidence>
<organism evidence="1 2">
    <name type="scientific">Comamonas serinivorans</name>
    <dbReference type="NCBI Taxonomy" id="1082851"/>
    <lineage>
        <taxon>Bacteria</taxon>
        <taxon>Pseudomonadati</taxon>
        <taxon>Pseudomonadota</taxon>
        <taxon>Betaproteobacteria</taxon>
        <taxon>Burkholderiales</taxon>
        <taxon>Comamonadaceae</taxon>
        <taxon>Comamonas</taxon>
    </lineage>
</organism>